<keyword evidence="2" id="KW-1185">Reference proteome</keyword>
<gene>
    <name evidence="1" type="ORF">KIN20_012105</name>
</gene>
<accession>A0AAD5MT31</accession>
<name>A0AAD5MT31_PARTN</name>
<dbReference type="EMBL" id="JAHQIW010002298">
    <property type="protein sequence ID" value="KAJ1354996.1"/>
    <property type="molecule type" value="Genomic_DNA"/>
</dbReference>
<reference evidence="1" key="1">
    <citation type="submission" date="2021-06" db="EMBL/GenBank/DDBJ databases">
        <title>Parelaphostrongylus tenuis whole genome reference sequence.</title>
        <authorList>
            <person name="Garwood T.J."/>
            <person name="Larsen P.A."/>
            <person name="Fountain-Jones N.M."/>
            <person name="Garbe J.R."/>
            <person name="Macchietto M.G."/>
            <person name="Kania S.A."/>
            <person name="Gerhold R.W."/>
            <person name="Richards J.E."/>
            <person name="Wolf T.M."/>
        </authorList>
    </citation>
    <scope>NUCLEOTIDE SEQUENCE</scope>
    <source>
        <strain evidence="1">MNPRO001-30</strain>
        <tissue evidence="1">Meninges</tissue>
    </source>
</reference>
<dbReference type="AlphaFoldDB" id="A0AAD5MT31"/>
<proteinExistence type="predicted"/>
<sequence>MGLMEFLEKKELQVYLACQDHQGKRFLGLKDHLEPQDSLEKMAYLAYLVSRVTLVNQDIPEHLV</sequence>
<comment type="caution">
    <text evidence="1">The sequence shown here is derived from an EMBL/GenBank/DDBJ whole genome shotgun (WGS) entry which is preliminary data.</text>
</comment>
<dbReference type="Proteomes" id="UP001196413">
    <property type="component" value="Unassembled WGS sequence"/>
</dbReference>
<evidence type="ECO:0000313" key="1">
    <source>
        <dbReference type="EMBL" id="KAJ1354996.1"/>
    </source>
</evidence>
<protein>
    <submittedName>
        <fullName evidence="1">Uncharacterized protein</fullName>
    </submittedName>
</protein>
<organism evidence="1 2">
    <name type="scientific">Parelaphostrongylus tenuis</name>
    <name type="common">Meningeal worm</name>
    <dbReference type="NCBI Taxonomy" id="148309"/>
    <lineage>
        <taxon>Eukaryota</taxon>
        <taxon>Metazoa</taxon>
        <taxon>Ecdysozoa</taxon>
        <taxon>Nematoda</taxon>
        <taxon>Chromadorea</taxon>
        <taxon>Rhabditida</taxon>
        <taxon>Rhabditina</taxon>
        <taxon>Rhabditomorpha</taxon>
        <taxon>Strongyloidea</taxon>
        <taxon>Metastrongylidae</taxon>
        <taxon>Parelaphostrongylus</taxon>
    </lineage>
</organism>
<evidence type="ECO:0000313" key="2">
    <source>
        <dbReference type="Proteomes" id="UP001196413"/>
    </source>
</evidence>